<gene>
    <name evidence="4" type="ORF">BaRGS_00033062</name>
</gene>
<feature type="chain" id="PRO_5044797148" description="Fibrinogen C-terminal domain-containing protein" evidence="2">
    <location>
        <begin position="21"/>
        <end position="262"/>
    </location>
</feature>
<evidence type="ECO:0000259" key="3">
    <source>
        <dbReference type="PROSITE" id="PS51406"/>
    </source>
</evidence>
<name>A0ABD0JLF8_9CAEN</name>
<dbReference type="InterPro" id="IPR002181">
    <property type="entry name" value="Fibrinogen_a/b/g_C_dom"/>
</dbReference>
<sequence>MIVLWLILTFTPGGNEVVLATVVMGSFVPASGVPTPSLQSLPSTSFNNGFFTLSVPNPVVSGEYSCLIDDNSAASVCIQSGSPLRGGATISVDGKEARFNLTEARYQQEIAALQQKIIDIENKHQQELAALKQENADKINELKANITALSQVPCDVLSYERGLPSGVYMVPIGTSRVSVYCDQDTDNGGWTVIQRRLDGSVDFYRYWRLRNIYTMTSHRNYRLRVDLEDFGGNTAYADYNHFSISGPSDNYRLSISGFNGTT</sequence>
<feature type="coiled-coil region" evidence="1">
    <location>
        <begin position="103"/>
        <end position="141"/>
    </location>
</feature>
<dbReference type="PANTHER" id="PTHR19143">
    <property type="entry name" value="FIBRINOGEN/TENASCIN/ANGIOPOEITIN"/>
    <property type="match status" value="1"/>
</dbReference>
<dbReference type="InterPro" id="IPR050373">
    <property type="entry name" value="Fibrinogen_C-term_domain"/>
</dbReference>
<feature type="non-terminal residue" evidence="4">
    <location>
        <position position="262"/>
    </location>
</feature>
<dbReference type="AlphaFoldDB" id="A0ABD0JLF8"/>
<dbReference type="SMART" id="SM00186">
    <property type="entry name" value="FBG"/>
    <property type="match status" value="1"/>
</dbReference>
<dbReference type="InterPro" id="IPR014716">
    <property type="entry name" value="Fibrinogen_a/b/g_C_1"/>
</dbReference>
<dbReference type="SUPFAM" id="SSF56496">
    <property type="entry name" value="Fibrinogen C-terminal domain-like"/>
    <property type="match status" value="1"/>
</dbReference>
<dbReference type="PROSITE" id="PS51406">
    <property type="entry name" value="FIBRINOGEN_C_2"/>
    <property type="match status" value="1"/>
</dbReference>
<dbReference type="EMBL" id="JACVVK020000397">
    <property type="protein sequence ID" value="KAK7475691.1"/>
    <property type="molecule type" value="Genomic_DNA"/>
</dbReference>
<dbReference type="InterPro" id="IPR036056">
    <property type="entry name" value="Fibrinogen-like_C"/>
</dbReference>
<evidence type="ECO:0000313" key="5">
    <source>
        <dbReference type="Proteomes" id="UP001519460"/>
    </source>
</evidence>
<feature type="signal peptide" evidence="2">
    <location>
        <begin position="1"/>
        <end position="20"/>
    </location>
</feature>
<reference evidence="4 5" key="1">
    <citation type="journal article" date="2023" name="Sci. Data">
        <title>Genome assembly of the Korean intertidal mud-creeper Batillaria attramentaria.</title>
        <authorList>
            <person name="Patra A.K."/>
            <person name="Ho P.T."/>
            <person name="Jun S."/>
            <person name="Lee S.J."/>
            <person name="Kim Y."/>
            <person name="Won Y.J."/>
        </authorList>
    </citation>
    <scope>NUCLEOTIDE SEQUENCE [LARGE SCALE GENOMIC DNA]</scope>
    <source>
        <strain evidence="4">Wonlab-2016</strain>
    </source>
</reference>
<comment type="caution">
    <text evidence="4">The sequence shown here is derived from an EMBL/GenBank/DDBJ whole genome shotgun (WGS) entry which is preliminary data.</text>
</comment>
<dbReference type="Pfam" id="PF00147">
    <property type="entry name" value="Fibrinogen_C"/>
    <property type="match status" value="2"/>
</dbReference>
<keyword evidence="5" id="KW-1185">Reference proteome</keyword>
<accession>A0ABD0JLF8</accession>
<keyword evidence="2" id="KW-0732">Signal</keyword>
<proteinExistence type="predicted"/>
<dbReference type="Gene3D" id="3.90.215.10">
    <property type="entry name" value="Gamma Fibrinogen, chain A, domain 1"/>
    <property type="match status" value="2"/>
</dbReference>
<evidence type="ECO:0000256" key="2">
    <source>
        <dbReference type="SAM" id="SignalP"/>
    </source>
</evidence>
<evidence type="ECO:0000256" key="1">
    <source>
        <dbReference type="SAM" id="Coils"/>
    </source>
</evidence>
<dbReference type="NCBIfam" id="NF040941">
    <property type="entry name" value="GGGWT_bact"/>
    <property type="match status" value="1"/>
</dbReference>
<dbReference type="Proteomes" id="UP001519460">
    <property type="component" value="Unassembled WGS sequence"/>
</dbReference>
<protein>
    <recommendedName>
        <fullName evidence="3">Fibrinogen C-terminal domain-containing protein</fullName>
    </recommendedName>
</protein>
<evidence type="ECO:0000313" key="4">
    <source>
        <dbReference type="EMBL" id="KAK7475691.1"/>
    </source>
</evidence>
<feature type="domain" description="Fibrinogen C-terminal" evidence="3">
    <location>
        <begin position="145"/>
        <end position="262"/>
    </location>
</feature>
<organism evidence="4 5">
    <name type="scientific">Batillaria attramentaria</name>
    <dbReference type="NCBI Taxonomy" id="370345"/>
    <lineage>
        <taxon>Eukaryota</taxon>
        <taxon>Metazoa</taxon>
        <taxon>Spiralia</taxon>
        <taxon>Lophotrochozoa</taxon>
        <taxon>Mollusca</taxon>
        <taxon>Gastropoda</taxon>
        <taxon>Caenogastropoda</taxon>
        <taxon>Sorbeoconcha</taxon>
        <taxon>Cerithioidea</taxon>
        <taxon>Batillariidae</taxon>
        <taxon>Batillaria</taxon>
    </lineage>
</organism>
<keyword evidence="1" id="KW-0175">Coiled coil</keyword>